<accession>A0A1E3QMC5</accession>
<dbReference type="Proteomes" id="UP000094336">
    <property type="component" value="Unassembled WGS sequence"/>
</dbReference>
<feature type="region of interest" description="Disordered" evidence="1">
    <location>
        <begin position="143"/>
        <end position="191"/>
    </location>
</feature>
<dbReference type="EMBL" id="KV454434">
    <property type="protein sequence ID" value="ODQ78768.1"/>
    <property type="molecule type" value="Genomic_DNA"/>
</dbReference>
<evidence type="ECO:0000256" key="1">
    <source>
        <dbReference type="SAM" id="MobiDB-lite"/>
    </source>
</evidence>
<feature type="region of interest" description="Disordered" evidence="1">
    <location>
        <begin position="98"/>
        <end position="130"/>
    </location>
</feature>
<dbReference type="AlphaFoldDB" id="A0A1E3QMC5"/>
<dbReference type="RefSeq" id="XP_018984096.1">
    <property type="nucleotide sequence ID" value="XM_019127244.1"/>
</dbReference>
<feature type="compositionally biased region" description="Polar residues" evidence="1">
    <location>
        <begin position="174"/>
        <end position="191"/>
    </location>
</feature>
<feature type="compositionally biased region" description="Polar residues" evidence="1">
    <location>
        <begin position="106"/>
        <end position="121"/>
    </location>
</feature>
<protein>
    <submittedName>
        <fullName evidence="2">Uncharacterized protein</fullName>
    </submittedName>
</protein>
<gene>
    <name evidence="2" type="ORF">BABINDRAFT_152878</name>
</gene>
<organism evidence="2 3">
    <name type="scientific">Babjeviella inositovora NRRL Y-12698</name>
    <dbReference type="NCBI Taxonomy" id="984486"/>
    <lineage>
        <taxon>Eukaryota</taxon>
        <taxon>Fungi</taxon>
        <taxon>Dikarya</taxon>
        <taxon>Ascomycota</taxon>
        <taxon>Saccharomycotina</taxon>
        <taxon>Pichiomycetes</taxon>
        <taxon>Serinales incertae sedis</taxon>
        <taxon>Babjeviella</taxon>
    </lineage>
</organism>
<keyword evidence="3" id="KW-1185">Reference proteome</keyword>
<dbReference type="GeneID" id="30145097"/>
<proteinExistence type="predicted"/>
<name>A0A1E3QMC5_9ASCO</name>
<reference evidence="3" key="1">
    <citation type="submission" date="2016-05" db="EMBL/GenBank/DDBJ databases">
        <title>Comparative genomics of biotechnologically important yeasts.</title>
        <authorList>
            <consortium name="DOE Joint Genome Institute"/>
            <person name="Riley R."/>
            <person name="Haridas S."/>
            <person name="Wolfe K.H."/>
            <person name="Lopes M.R."/>
            <person name="Hittinger C.T."/>
            <person name="Goker M."/>
            <person name="Salamov A."/>
            <person name="Wisecaver J."/>
            <person name="Long T.M."/>
            <person name="Aerts A.L."/>
            <person name="Barry K."/>
            <person name="Choi C."/>
            <person name="Clum A."/>
            <person name="Coughlan A.Y."/>
            <person name="Deshpande S."/>
            <person name="Douglass A.P."/>
            <person name="Hanson S.J."/>
            <person name="Klenk H.-P."/>
            <person name="Labutti K."/>
            <person name="Lapidus A."/>
            <person name="Lindquist E."/>
            <person name="Lipzen A."/>
            <person name="Meier-Kolthoff J.P."/>
            <person name="Ohm R.A."/>
            <person name="Otillar R.P."/>
            <person name="Pangilinan J."/>
            <person name="Peng Y."/>
            <person name="Rokas A."/>
            <person name="Rosa C.A."/>
            <person name="Scheuner C."/>
            <person name="Sibirny A.A."/>
            <person name="Slot J.C."/>
            <person name="Stielow J.B."/>
            <person name="Sun H."/>
            <person name="Kurtzman C.P."/>
            <person name="Blackwell M."/>
            <person name="Grigoriev I.V."/>
            <person name="Jeffries T.W."/>
        </authorList>
    </citation>
    <scope>NUCLEOTIDE SEQUENCE [LARGE SCALE GENOMIC DNA]</scope>
    <source>
        <strain evidence="3">NRRL Y-12698</strain>
    </source>
</reference>
<feature type="region of interest" description="Disordered" evidence="1">
    <location>
        <begin position="19"/>
        <end position="68"/>
    </location>
</feature>
<sequence length="191" mass="21013">MNRVDTGYLCHRESSEGDFCSKWNRQEDGESSPFLVARPGKPSTVKPPFSDLPSLPTRPGTLSLIPPPPEGYILVRIDPGVPIPYGAIPVPHQAIFDPRNFHPLQSRPSKPQGQRGSQTPETKNRFHGILRSGSVKAFIPTQEPQVTNREEKGTHRNIGEEGFYTSGADDEYTPPQSSQDSSVIINTIVGN</sequence>
<feature type="compositionally biased region" description="Basic and acidic residues" evidence="1">
    <location>
        <begin position="148"/>
        <end position="159"/>
    </location>
</feature>
<evidence type="ECO:0000313" key="3">
    <source>
        <dbReference type="Proteomes" id="UP000094336"/>
    </source>
</evidence>
<evidence type="ECO:0000313" key="2">
    <source>
        <dbReference type="EMBL" id="ODQ78768.1"/>
    </source>
</evidence>